<evidence type="ECO:0000313" key="1">
    <source>
        <dbReference type="EMBL" id="MXQ64454.1"/>
    </source>
</evidence>
<sequence>MAVFGKGGARRDYGAERARLWNESCEIYATLIDGGSLPIEPTTLFVRDDEVVFLHDYDIGWRTVVSFTPDEIIMALGAERYYQRSAYAVQEIRSVLHDEHWGVTSYLTDQRLIIMSSRKNVSLWHSDLIAIHGNLDDAGALLPDEFNLAYDGHRPYTLLGPTSLRLAISLAWAAGGANALDNQVFAPVAAAVSTPRP</sequence>
<dbReference type="OrthoDB" id="9920535at2"/>
<accession>A0A6I4WBN4</accession>
<dbReference type="RefSeq" id="WP_161102683.1">
    <property type="nucleotide sequence ID" value="NZ_JBHLYI010000013.1"/>
</dbReference>
<name>A0A6I4WBN4_9ACTN</name>
<gene>
    <name evidence="1" type="ORF">GQ466_10425</name>
</gene>
<protein>
    <submittedName>
        <fullName evidence="1">Uncharacterized protein</fullName>
    </submittedName>
</protein>
<keyword evidence="2" id="KW-1185">Reference proteome</keyword>
<comment type="caution">
    <text evidence="1">The sequence shown here is derived from an EMBL/GenBank/DDBJ whole genome shotgun (WGS) entry which is preliminary data.</text>
</comment>
<dbReference type="AlphaFoldDB" id="A0A6I4WBN4"/>
<dbReference type="EMBL" id="WUTW01000002">
    <property type="protein sequence ID" value="MXQ64454.1"/>
    <property type="molecule type" value="Genomic_DNA"/>
</dbReference>
<dbReference type="Proteomes" id="UP000431901">
    <property type="component" value="Unassembled WGS sequence"/>
</dbReference>
<organism evidence="1 2">
    <name type="scientific">Actinomadura rayongensis</name>
    <dbReference type="NCBI Taxonomy" id="1429076"/>
    <lineage>
        <taxon>Bacteria</taxon>
        <taxon>Bacillati</taxon>
        <taxon>Actinomycetota</taxon>
        <taxon>Actinomycetes</taxon>
        <taxon>Streptosporangiales</taxon>
        <taxon>Thermomonosporaceae</taxon>
        <taxon>Actinomadura</taxon>
    </lineage>
</organism>
<evidence type="ECO:0000313" key="2">
    <source>
        <dbReference type="Proteomes" id="UP000431901"/>
    </source>
</evidence>
<proteinExistence type="predicted"/>
<reference evidence="1 2" key="1">
    <citation type="submission" date="2019-12" db="EMBL/GenBank/DDBJ databases">
        <title>Nocardia macrotermitis sp. nov. and Nocardia aurantia sp. nov., isolated from the gut of the fungus growing-termite Macrotermes natalensis.</title>
        <authorList>
            <person name="Christine B."/>
            <person name="Rene B."/>
        </authorList>
    </citation>
    <scope>NUCLEOTIDE SEQUENCE [LARGE SCALE GENOMIC DNA]</scope>
    <source>
        <strain evidence="1 2">DSM 102126</strain>
    </source>
</reference>